<reference evidence="3" key="1">
    <citation type="submission" date="2017-01" db="EMBL/GenBank/DDBJ databases">
        <title>Comparative genomics of anhydrobiosis in the tardigrade Hypsibius dujardini.</title>
        <authorList>
            <person name="Yoshida Y."/>
            <person name="Koutsovoulos G."/>
            <person name="Laetsch D."/>
            <person name="Stevens L."/>
            <person name="Kumar S."/>
            <person name="Horikawa D."/>
            <person name="Ishino K."/>
            <person name="Komine S."/>
            <person name="Tomita M."/>
            <person name="Blaxter M."/>
            <person name="Arakawa K."/>
        </authorList>
    </citation>
    <scope>NUCLEOTIDE SEQUENCE [LARGE SCALE GENOMIC DNA]</scope>
    <source>
        <strain evidence="3">Z151</strain>
    </source>
</reference>
<feature type="transmembrane region" description="Helical" evidence="1">
    <location>
        <begin position="22"/>
        <end position="47"/>
    </location>
</feature>
<evidence type="ECO:0000313" key="3">
    <source>
        <dbReference type="Proteomes" id="UP000192578"/>
    </source>
</evidence>
<accession>A0A1W0X6R8</accession>
<protein>
    <recommendedName>
        <fullName evidence="4">G-protein coupled receptors family 1 profile domain-containing protein</fullName>
    </recommendedName>
</protein>
<sequence>MVTPITLRRTCDTSVYPTYRTVMYAMIAYMPQALTLGSYPFLLTFLGRRIKRLRVKRARVECLIQKATPLHAPPGAKSEVNAAQVLKRTIAKAEGSNNRLTVYLLLLKLTTHVFGIVPMALFMVSAGNRQPPPRCNFDAMHFSTHFSMVAQLVEPFIYLATMTDLRNEFLALLRFT</sequence>
<keyword evidence="1" id="KW-1133">Transmembrane helix</keyword>
<dbReference type="Proteomes" id="UP000192578">
    <property type="component" value="Unassembled WGS sequence"/>
</dbReference>
<keyword evidence="1" id="KW-0812">Transmembrane</keyword>
<dbReference type="AlphaFoldDB" id="A0A1W0X6R8"/>
<evidence type="ECO:0000313" key="2">
    <source>
        <dbReference type="EMBL" id="OQV23098.1"/>
    </source>
</evidence>
<name>A0A1W0X6R8_HYPEX</name>
<keyword evidence="3" id="KW-1185">Reference proteome</keyword>
<dbReference type="EMBL" id="MTYJ01000014">
    <property type="protein sequence ID" value="OQV23098.1"/>
    <property type="molecule type" value="Genomic_DNA"/>
</dbReference>
<dbReference type="Gene3D" id="1.20.1070.10">
    <property type="entry name" value="Rhodopsin 7-helix transmembrane proteins"/>
    <property type="match status" value="1"/>
</dbReference>
<organism evidence="2 3">
    <name type="scientific">Hypsibius exemplaris</name>
    <name type="common">Freshwater tardigrade</name>
    <dbReference type="NCBI Taxonomy" id="2072580"/>
    <lineage>
        <taxon>Eukaryota</taxon>
        <taxon>Metazoa</taxon>
        <taxon>Ecdysozoa</taxon>
        <taxon>Tardigrada</taxon>
        <taxon>Eutardigrada</taxon>
        <taxon>Parachela</taxon>
        <taxon>Hypsibioidea</taxon>
        <taxon>Hypsibiidae</taxon>
        <taxon>Hypsibius</taxon>
    </lineage>
</organism>
<comment type="caution">
    <text evidence="2">The sequence shown here is derived from an EMBL/GenBank/DDBJ whole genome shotgun (WGS) entry which is preliminary data.</text>
</comment>
<gene>
    <name evidence="2" type="ORF">BV898_03143</name>
</gene>
<evidence type="ECO:0000256" key="1">
    <source>
        <dbReference type="SAM" id="Phobius"/>
    </source>
</evidence>
<keyword evidence="1" id="KW-0472">Membrane</keyword>
<evidence type="ECO:0008006" key="4">
    <source>
        <dbReference type="Google" id="ProtNLM"/>
    </source>
</evidence>
<dbReference type="SUPFAM" id="SSF81321">
    <property type="entry name" value="Family A G protein-coupled receptor-like"/>
    <property type="match status" value="1"/>
</dbReference>
<feature type="transmembrane region" description="Helical" evidence="1">
    <location>
        <begin position="102"/>
        <end position="124"/>
    </location>
</feature>
<proteinExistence type="predicted"/>